<proteinExistence type="predicted"/>
<dbReference type="EMBL" id="CARXXK010000002">
    <property type="protein sequence ID" value="CAI6359820.1"/>
    <property type="molecule type" value="Genomic_DNA"/>
</dbReference>
<evidence type="ECO:0000313" key="1">
    <source>
        <dbReference type="EMBL" id="CAI6359820.1"/>
    </source>
</evidence>
<dbReference type="AlphaFoldDB" id="A0AAV0WUS3"/>
<gene>
    <name evidence="1" type="ORF">MEUPH1_LOCUS15193</name>
</gene>
<protein>
    <submittedName>
        <fullName evidence="1">Uncharacterized protein</fullName>
    </submittedName>
</protein>
<dbReference type="Proteomes" id="UP001160148">
    <property type="component" value="Unassembled WGS sequence"/>
</dbReference>
<accession>A0AAV0WUS3</accession>
<comment type="caution">
    <text evidence="1">The sequence shown here is derived from an EMBL/GenBank/DDBJ whole genome shotgun (WGS) entry which is preliminary data.</text>
</comment>
<reference evidence="1 2" key="1">
    <citation type="submission" date="2023-01" db="EMBL/GenBank/DDBJ databases">
        <authorList>
            <person name="Whitehead M."/>
        </authorList>
    </citation>
    <scope>NUCLEOTIDE SEQUENCE [LARGE SCALE GENOMIC DNA]</scope>
</reference>
<organism evidence="1 2">
    <name type="scientific">Macrosiphum euphorbiae</name>
    <name type="common">potato aphid</name>
    <dbReference type="NCBI Taxonomy" id="13131"/>
    <lineage>
        <taxon>Eukaryota</taxon>
        <taxon>Metazoa</taxon>
        <taxon>Ecdysozoa</taxon>
        <taxon>Arthropoda</taxon>
        <taxon>Hexapoda</taxon>
        <taxon>Insecta</taxon>
        <taxon>Pterygota</taxon>
        <taxon>Neoptera</taxon>
        <taxon>Paraneoptera</taxon>
        <taxon>Hemiptera</taxon>
        <taxon>Sternorrhyncha</taxon>
        <taxon>Aphidomorpha</taxon>
        <taxon>Aphidoidea</taxon>
        <taxon>Aphididae</taxon>
        <taxon>Macrosiphini</taxon>
        <taxon>Macrosiphum</taxon>
    </lineage>
</organism>
<evidence type="ECO:0000313" key="2">
    <source>
        <dbReference type="Proteomes" id="UP001160148"/>
    </source>
</evidence>
<name>A0AAV0WUS3_9HEMI</name>
<keyword evidence="2" id="KW-1185">Reference proteome</keyword>
<sequence>MYRNEQLLQELNISLAIQTHTNSEQGEWYNFTECFDYHIISANNAILVPYESREVLEKIKCVKRFVTDMVLERDLTNPICMDLARYIEITPHATDILFYDR</sequence>